<feature type="transmembrane region" description="Helical" evidence="6">
    <location>
        <begin position="469"/>
        <end position="492"/>
    </location>
</feature>
<protein>
    <recommendedName>
        <fullName evidence="7">Major facilitator superfamily (MFS) profile domain-containing protein</fullName>
    </recommendedName>
</protein>
<feature type="transmembrane region" description="Helical" evidence="6">
    <location>
        <begin position="404"/>
        <end position="429"/>
    </location>
</feature>
<feature type="transmembrane region" description="Helical" evidence="6">
    <location>
        <begin position="654"/>
        <end position="673"/>
    </location>
</feature>
<dbReference type="PANTHER" id="PTHR23502">
    <property type="entry name" value="MAJOR FACILITATOR SUPERFAMILY"/>
    <property type="match status" value="1"/>
</dbReference>
<feature type="transmembrane region" description="Helical" evidence="6">
    <location>
        <begin position="379"/>
        <end position="398"/>
    </location>
</feature>
<evidence type="ECO:0000256" key="5">
    <source>
        <dbReference type="SAM" id="MobiDB-lite"/>
    </source>
</evidence>
<keyword evidence="3 6" id="KW-1133">Transmembrane helix</keyword>
<feature type="transmembrane region" description="Helical" evidence="6">
    <location>
        <begin position="849"/>
        <end position="877"/>
    </location>
</feature>
<keyword evidence="2 6" id="KW-0812">Transmembrane</keyword>
<comment type="caution">
    <text evidence="8">The sequence shown here is derived from an EMBL/GenBank/DDBJ whole genome shotgun (WGS) entry which is preliminary data.</text>
</comment>
<feature type="transmembrane region" description="Helical" evidence="6">
    <location>
        <begin position="739"/>
        <end position="761"/>
    </location>
</feature>
<feature type="transmembrane region" description="Helical" evidence="6">
    <location>
        <begin position="338"/>
        <end position="358"/>
    </location>
</feature>
<feature type="transmembrane region" description="Helical" evidence="6">
    <location>
        <begin position="1033"/>
        <end position="1055"/>
    </location>
</feature>
<dbReference type="Gene3D" id="1.20.1250.20">
    <property type="entry name" value="MFS general substrate transporter like domains"/>
    <property type="match status" value="2"/>
</dbReference>
<dbReference type="InterPro" id="IPR020846">
    <property type="entry name" value="MFS_dom"/>
</dbReference>
<dbReference type="FunFam" id="1.20.1250.20:FF:000082">
    <property type="entry name" value="MFS multidrug transporter, putative"/>
    <property type="match status" value="2"/>
</dbReference>
<proteinExistence type="predicted"/>
<evidence type="ECO:0000256" key="3">
    <source>
        <dbReference type="ARBA" id="ARBA00022989"/>
    </source>
</evidence>
<dbReference type="Pfam" id="PF07690">
    <property type="entry name" value="MFS_1"/>
    <property type="match status" value="2"/>
</dbReference>
<feature type="transmembrane region" description="Helical" evidence="6">
    <location>
        <begin position="441"/>
        <end position="463"/>
    </location>
</feature>
<evidence type="ECO:0000256" key="6">
    <source>
        <dbReference type="SAM" id="Phobius"/>
    </source>
</evidence>
<dbReference type="GO" id="GO:0005886">
    <property type="term" value="C:plasma membrane"/>
    <property type="evidence" value="ECO:0007669"/>
    <property type="project" value="TreeGrafter"/>
</dbReference>
<feature type="region of interest" description="Disordered" evidence="5">
    <location>
        <begin position="549"/>
        <end position="570"/>
    </location>
</feature>
<feature type="transmembrane region" description="Helical" evidence="6">
    <location>
        <begin position="616"/>
        <end position="634"/>
    </location>
</feature>
<feature type="transmembrane region" description="Helical" evidence="6">
    <location>
        <begin position="781"/>
        <end position="801"/>
    </location>
</feature>
<feature type="transmembrane region" description="Helical" evidence="6">
    <location>
        <begin position="296"/>
        <end position="318"/>
    </location>
</feature>
<feature type="domain" description="Major facilitator superfamily (MFS) profile" evidence="7">
    <location>
        <begin position="54"/>
        <end position="496"/>
    </location>
</feature>
<dbReference type="PANTHER" id="PTHR23502:SF134">
    <property type="entry name" value="MAJOR FACILITATOR SUPERFAMILY (MFS) PROFILE DOMAIN-CONTAINING PROTEIN-RELATED"/>
    <property type="match status" value="1"/>
</dbReference>
<feature type="transmembrane region" description="Helical" evidence="6">
    <location>
        <begin position="897"/>
        <end position="918"/>
    </location>
</feature>
<evidence type="ECO:0000313" key="9">
    <source>
        <dbReference type="Proteomes" id="UP000310189"/>
    </source>
</evidence>
<dbReference type="GO" id="GO:0022857">
    <property type="term" value="F:transmembrane transporter activity"/>
    <property type="evidence" value="ECO:0007669"/>
    <property type="project" value="InterPro"/>
</dbReference>
<dbReference type="PROSITE" id="PS50850">
    <property type="entry name" value="MFS"/>
    <property type="match status" value="2"/>
</dbReference>
<dbReference type="AlphaFoldDB" id="A0A4T0FRL5"/>
<gene>
    <name evidence="8" type="ORF">E3P99_01066</name>
</gene>
<feature type="transmembrane region" description="Helical" evidence="6">
    <location>
        <begin position="90"/>
        <end position="110"/>
    </location>
</feature>
<accession>A0A4T0FRL5</accession>
<feature type="transmembrane region" description="Helical" evidence="6">
    <location>
        <begin position="122"/>
        <end position="147"/>
    </location>
</feature>
<reference evidence="8 9" key="1">
    <citation type="submission" date="2019-03" db="EMBL/GenBank/DDBJ databases">
        <title>Sequencing 23 genomes of Wallemia ichthyophaga.</title>
        <authorList>
            <person name="Gostincar C."/>
        </authorList>
    </citation>
    <scope>NUCLEOTIDE SEQUENCE [LARGE SCALE GENOMIC DNA]</scope>
    <source>
        <strain evidence="8 9">EXF-5753</strain>
    </source>
</reference>
<dbReference type="EMBL" id="SPNW01000012">
    <property type="protein sequence ID" value="TIA91407.1"/>
    <property type="molecule type" value="Genomic_DNA"/>
</dbReference>
<keyword evidence="4 6" id="KW-0472">Membrane</keyword>
<feature type="transmembrane region" description="Helical" evidence="6">
    <location>
        <begin position="711"/>
        <end position="732"/>
    </location>
</feature>
<sequence length="1099" mass="122006">MGSSDAGSRDRSHSLSRSSTVHELAPVDSKPESNWVEIDDNDDPQRWPQSRKLKVMVATVGFCILVSGASSSFAVGLNSMVDDLGTSQELGSLALAIFVIGFAIAPMFFAGASEELGRTPMYAITFTIYCVMFLPIGLCNSITGIIISRFIQGLAGSSGSTMVAGTISDLYASHERGIYMSLFALSTMFSTGLTPMVYSFVPLKTSLSVAGSPGQGGWRWIQLIQCIATAAYGIVLVLFLKETRINVIMKKKARRMRKETGDMSIKAHAEVFKPTKKELLQQSLLRPMQYLTKEPIVIAFSFFIGYAWAIFYSFIASITHVFLTLYEDEYGMNQGTVGYVYASIVVGSVFGFLFNYFFQEKFFFRRFNKSRPVEARLGGAMASGIIFPVGAFIYSFTLYPFVHPAGACVGLTIILTGMFSIYLSSMSYLADCYQANASSALAAIALIRNLTGGVVILVIRQWYDGMGFVYAGLLISLLAVVFASVPIALFFWGKRLRLRSRFAQEIAKMQEQERLAMKQEQYNDSNIEIDRRASITQLTHSLPALRSPTAHTHSAAHTSSSSNEHDANVNDAPTAVNTEIDHDAAKEKDSKENYRFVDIEEGDDPMKWPRYKRTRIAIAAVGFSVFVSASTATFAQGTYQLVTDLNTSTELANVAQGIYVVAFAFPPMLLAGISEEYGRYRIFLVSYAIYMLLHLPIALSTNINGVIVGRLLQGLAASTGSTLTAGTIADMYSGYDRAFWMSIFAASAPIATGFAPLVYSYVPSKTELHYRGSSGVGGWRWIQIIQMLAVFVWGIVMVMWFRETRLNVIMKKKAKRLRKETGDQSLRAQAEQYRMSKQQMFRNSFFRPLMFLVLEPIVTVMSLFIGFAWAVFFSLQASISHVFLTLYSDNYGMTHGSVGYVFTAIILGTVIGFVFNLFFQEKWFYQKYAHKYSVEARLASSMVSGIVFPIGAFIYAFTTYSFVHWIAPCIAITIIMAGIFPIYYSSMNYLSECYGTTASSALASIAMVRNLTGGCIQFVILQWLDGLGDRFQYALLMIAVMATALAFIPITLFIFGSRIRQRSAYAQNLSANENVTVAEKNETMQQQIHLDRRSSINQA</sequence>
<feature type="domain" description="Major facilitator superfamily (MFS) profile" evidence="7">
    <location>
        <begin position="614"/>
        <end position="1058"/>
    </location>
</feature>
<dbReference type="OrthoDB" id="6770063at2759"/>
<feature type="region of interest" description="Disordered" evidence="5">
    <location>
        <begin position="1"/>
        <end position="43"/>
    </location>
</feature>
<feature type="transmembrane region" description="Helical" evidence="6">
    <location>
        <begin position="996"/>
        <end position="1021"/>
    </location>
</feature>
<feature type="transmembrane region" description="Helical" evidence="6">
    <location>
        <begin position="55"/>
        <end position="78"/>
    </location>
</feature>
<comment type="subcellular location">
    <subcellularLocation>
        <location evidence="1">Membrane</location>
        <topology evidence="1">Multi-pass membrane protein</topology>
    </subcellularLocation>
</comment>
<keyword evidence="9" id="KW-1185">Reference proteome</keyword>
<evidence type="ECO:0000256" key="4">
    <source>
        <dbReference type="ARBA" id="ARBA00023136"/>
    </source>
</evidence>
<evidence type="ECO:0000256" key="1">
    <source>
        <dbReference type="ARBA" id="ARBA00004141"/>
    </source>
</evidence>
<evidence type="ECO:0000256" key="2">
    <source>
        <dbReference type="ARBA" id="ARBA00022692"/>
    </source>
</evidence>
<dbReference type="InterPro" id="IPR036259">
    <property type="entry name" value="MFS_trans_sf"/>
</dbReference>
<dbReference type="SUPFAM" id="SSF103473">
    <property type="entry name" value="MFS general substrate transporter"/>
    <property type="match status" value="2"/>
</dbReference>
<feature type="transmembrane region" description="Helical" evidence="6">
    <location>
        <begin position="680"/>
        <end position="699"/>
    </location>
</feature>
<dbReference type="Proteomes" id="UP000310189">
    <property type="component" value="Unassembled WGS sequence"/>
</dbReference>
<feature type="compositionally biased region" description="Low complexity" evidence="5">
    <location>
        <begin position="549"/>
        <end position="562"/>
    </location>
</feature>
<feature type="transmembrane region" description="Helical" evidence="6">
    <location>
        <begin position="963"/>
        <end position="984"/>
    </location>
</feature>
<feature type="transmembrane region" description="Helical" evidence="6">
    <location>
        <begin position="179"/>
        <end position="200"/>
    </location>
</feature>
<feature type="transmembrane region" description="Helical" evidence="6">
    <location>
        <begin position="938"/>
        <end position="957"/>
    </location>
</feature>
<evidence type="ECO:0000313" key="8">
    <source>
        <dbReference type="EMBL" id="TIA91407.1"/>
    </source>
</evidence>
<evidence type="ECO:0000259" key="7">
    <source>
        <dbReference type="PROSITE" id="PS50850"/>
    </source>
</evidence>
<dbReference type="InterPro" id="IPR011701">
    <property type="entry name" value="MFS"/>
</dbReference>
<name>A0A4T0FRL5_9BASI</name>
<organism evidence="8 9">
    <name type="scientific">Wallemia hederae</name>
    <dbReference type="NCBI Taxonomy" id="1540922"/>
    <lineage>
        <taxon>Eukaryota</taxon>
        <taxon>Fungi</taxon>
        <taxon>Dikarya</taxon>
        <taxon>Basidiomycota</taxon>
        <taxon>Wallemiomycotina</taxon>
        <taxon>Wallemiomycetes</taxon>
        <taxon>Wallemiales</taxon>
        <taxon>Wallemiaceae</taxon>
        <taxon>Wallemia</taxon>
    </lineage>
</organism>
<feature type="transmembrane region" description="Helical" evidence="6">
    <location>
        <begin position="220"/>
        <end position="240"/>
    </location>
</feature>